<feature type="transmembrane region" description="Helical" evidence="1">
    <location>
        <begin position="82"/>
        <end position="101"/>
    </location>
</feature>
<keyword evidence="1" id="KW-0812">Transmembrane</keyword>
<dbReference type="OrthoDB" id="1098954at2"/>
<name>A0A1M6J6E6_9FLAO</name>
<reference evidence="3" key="1">
    <citation type="submission" date="2016-11" db="EMBL/GenBank/DDBJ databases">
        <authorList>
            <person name="Varghese N."/>
            <person name="Submissions S."/>
        </authorList>
    </citation>
    <scope>NUCLEOTIDE SEQUENCE [LARGE SCALE GENOMIC DNA]</scope>
    <source>
        <strain evidence="3">DSM 22623</strain>
    </source>
</reference>
<evidence type="ECO:0008006" key="4">
    <source>
        <dbReference type="Google" id="ProtNLM"/>
    </source>
</evidence>
<dbReference type="AlphaFoldDB" id="A0A1M6J6E6"/>
<feature type="transmembrane region" description="Helical" evidence="1">
    <location>
        <begin position="49"/>
        <end position="70"/>
    </location>
</feature>
<accession>A0A1M6J6E6</accession>
<evidence type="ECO:0000313" key="2">
    <source>
        <dbReference type="EMBL" id="SHJ42231.1"/>
    </source>
</evidence>
<keyword evidence="1" id="KW-1133">Transmembrane helix</keyword>
<dbReference type="EMBL" id="FQYP01000008">
    <property type="protein sequence ID" value="SHJ42231.1"/>
    <property type="molecule type" value="Genomic_DNA"/>
</dbReference>
<gene>
    <name evidence="2" type="ORF">SAMN04488508_108275</name>
</gene>
<feature type="transmembrane region" description="Helical" evidence="1">
    <location>
        <begin position="121"/>
        <end position="138"/>
    </location>
</feature>
<dbReference type="STRING" id="570521.SAMN04488508_108275"/>
<keyword evidence="3" id="KW-1185">Reference proteome</keyword>
<dbReference type="RefSeq" id="WP_073319524.1">
    <property type="nucleotide sequence ID" value="NZ_FQYP01000008.1"/>
</dbReference>
<sequence>MKKYLNINIAVTFIWIGFVCAISFMEAWLKFQADGVTTPIGLSIGKLVFTALNKVEIGLAVVLVFTIFRLKSGLRIPFVSPYIILPFTILLLQTLWLLPVLDQRAEQIISGVGVSDSSIHLWYVLLEIGKTASLFIYGSKLLGMMKVTEETKE</sequence>
<feature type="transmembrane region" description="Helical" evidence="1">
    <location>
        <begin position="7"/>
        <end position="29"/>
    </location>
</feature>
<dbReference type="Proteomes" id="UP000184432">
    <property type="component" value="Unassembled WGS sequence"/>
</dbReference>
<keyword evidence="1" id="KW-0472">Membrane</keyword>
<organism evidence="2 3">
    <name type="scientific">Aquimarina spongiae</name>
    <dbReference type="NCBI Taxonomy" id="570521"/>
    <lineage>
        <taxon>Bacteria</taxon>
        <taxon>Pseudomonadati</taxon>
        <taxon>Bacteroidota</taxon>
        <taxon>Flavobacteriia</taxon>
        <taxon>Flavobacteriales</taxon>
        <taxon>Flavobacteriaceae</taxon>
        <taxon>Aquimarina</taxon>
    </lineage>
</organism>
<proteinExistence type="predicted"/>
<evidence type="ECO:0000256" key="1">
    <source>
        <dbReference type="SAM" id="Phobius"/>
    </source>
</evidence>
<evidence type="ECO:0000313" key="3">
    <source>
        <dbReference type="Proteomes" id="UP000184432"/>
    </source>
</evidence>
<protein>
    <recommendedName>
        <fullName evidence="4">DUF4149 domain-containing protein</fullName>
    </recommendedName>
</protein>